<evidence type="ECO:0000256" key="1">
    <source>
        <dbReference type="SAM" id="MobiDB-lite"/>
    </source>
</evidence>
<keyword evidence="2" id="KW-0472">Membrane</keyword>
<comment type="caution">
    <text evidence="3">The sequence shown here is derived from an EMBL/GenBank/DDBJ whole genome shotgun (WGS) entry which is preliminary data.</text>
</comment>
<sequence>MSEGLSTLLVTLVLTVLLGVQAQRAAAGSRLRQAFTIGAASMLVLTFSNLLVLLNLGGEWLVSLHTLTTALFLVSILMAVIALFNGEFQAKLRQARELVAAERARQTPSRDAKPTAAAEDHDEHRP</sequence>
<name>A0A2A6RF42_9CHLR</name>
<evidence type="ECO:0000256" key="2">
    <source>
        <dbReference type="SAM" id="Phobius"/>
    </source>
</evidence>
<feature type="transmembrane region" description="Helical" evidence="2">
    <location>
        <begin position="61"/>
        <end position="84"/>
    </location>
</feature>
<proteinExistence type="predicted"/>
<reference evidence="4" key="1">
    <citation type="submission" date="2017-08" db="EMBL/GenBank/DDBJ databases">
        <authorList>
            <person name="Grouzdev D.S."/>
            <person name="Gaisin V.A."/>
            <person name="Rysina M.S."/>
            <person name="Gorlenko V.M."/>
        </authorList>
    </citation>
    <scope>NUCLEOTIDE SEQUENCE [LARGE SCALE GENOMIC DNA]</scope>
    <source>
        <strain evidence="4">Kir15-3F</strain>
    </source>
</reference>
<dbReference type="AlphaFoldDB" id="A0A2A6RF42"/>
<feature type="transmembrane region" description="Helical" evidence="2">
    <location>
        <begin position="32"/>
        <end position="54"/>
    </location>
</feature>
<gene>
    <name evidence="3" type="ORF">CJ255_19000</name>
</gene>
<protein>
    <submittedName>
        <fullName evidence="3">Uncharacterized protein</fullName>
    </submittedName>
</protein>
<dbReference type="EMBL" id="NQWI01000137">
    <property type="protein sequence ID" value="PDW01470.1"/>
    <property type="molecule type" value="Genomic_DNA"/>
</dbReference>
<evidence type="ECO:0000313" key="3">
    <source>
        <dbReference type="EMBL" id="PDW01470.1"/>
    </source>
</evidence>
<keyword evidence="4" id="KW-1185">Reference proteome</keyword>
<keyword evidence="2" id="KW-1133">Transmembrane helix</keyword>
<dbReference type="RefSeq" id="WP_097645669.1">
    <property type="nucleotide sequence ID" value="NZ_NQWI01000137.1"/>
</dbReference>
<organism evidence="3 4">
    <name type="scientific">Candidatus Viridilinea mediisalina</name>
    <dbReference type="NCBI Taxonomy" id="2024553"/>
    <lineage>
        <taxon>Bacteria</taxon>
        <taxon>Bacillati</taxon>
        <taxon>Chloroflexota</taxon>
        <taxon>Chloroflexia</taxon>
        <taxon>Chloroflexales</taxon>
        <taxon>Chloroflexineae</taxon>
        <taxon>Oscillochloridaceae</taxon>
        <taxon>Candidatus Viridilinea</taxon>
    </lineage>
</organism>
<dbReference type="Proteomes" id="UP000220527">
    <property type="component" value="Unassembled WGS sequence"/>
</dbReference>
<feature type="region of interest" description="Disordered" evidence="1">
    <location>
        <begin position="101"/>
        <end position="126"/>
    </location>
</feature>
<accession>A0A2A6RF42</accession>
<keyword evidence="2" id="KW-0812">Transmembrane</keyword>
<evidence type="ECO:0000313" key="4">
    <source>
        <dbReference type="Proteomes" id="UP000220527"/>
    </source>
</evidence>